<feature type="non-terminal residue" evidence="2">
    <location>
        <position position="1"/>
    </location>
</feature>
<evidence type="ECO:0000313" key="3">
    <source>
        <dbReference type="Proteomes" id="UP000824890"/>
    </source>
</evidence>
<dbReference type="EMBL" id="JAGKQM010000016">
    <property type="protein sequence ID" value="KAH0875789.1"/>
    <property type="molecule type" value="Genomic_DNA"/>
</dbReference>
<comment type="caution">
    <text evidence="2">The sequence shown here is derived from an EMBL/GenBank/DDBJ whole genome shotgun (WGS) entry which is preliminary data.</text>
</comment>
<name>A0ABQ7Z6F0_BRANA</name>
<dbReference type="Pfam" id="PF00443">
    <property type="entry name" value="UCH"/>
    <property type="match status" value="1"/>
</dbReference>
<dbReference type="InterPro" id="IPR038765">
    <property type="entry name" value="Papain-like_cys_pep_sf"/>
</dbReference>
<dbReference type="SUPFAM" id="SSF54001">
    <property type="entry name" value="Cysteine proteinases"/>
    <property type="match status" value="1"/>
</dbReference>
<dbReference type="InterPro" id="IPR001394">
    <property type="entry name" value="Peptidase_C19_UCH"/>
</dbReference>
<keyword evidence="3" id="KW-1185">Reference proteome</keyword>
<protein>
    <recommendedName>
        <fullName evidence="1">Peptidase C19 ubiquitin carboxyl-terminal hydrolase domain-containing protein</fullName>
    </recommendedName>
</protein>
<evidence type="ECO:0000313" key="2">
    <source>
        <dbReference type="EMBL" id="KAH0875789.1"/>
    </source>
</evidence>
<accession>A0ABQ7Z6F0</accession>
<feature type="domain" description="Peptidase C19 ubiquitin carboxyl-terminal hydrolase" evidence="1">
    <location>
        <begin position="166"/>
        <end position="251"/>
    </location>
</feature>
<organism evidence="2 3">
    <name type="scientific">Brassica napus</name>
    <name type="common">Rape</name>
    <dbReference type="NCBI Taxonomy" id="3708"/>
    <lineage>
        <taxon>Eukaryota</taxon>
        <taxon>Viridiplantae</taxon>
        <taxon>Streptophyta</taxon>
        <taxon>Embryophyta</taxon>
        <taxon>Tracheophyta</taxon>
        <taxon>Spermatophyta</taxon>
        <taxon>Magnoliopsida</taxon>
        <taxon>eudicotyledons</taxon>
        <taxon>Gunneridae</taxon>
        <taxon>Pentapetalae</taxon>
        <taxon>rosids</taxon>
        <taxon>malvids</taxon>
        <taxon>Brassicales</taxon>
        <taxon>Brassicaceae</taxon>
        <taxon>Brassiceae</taxon>
        <taxon>Brassica</taxon>
    </lineage>
</organism>
<sequence length="287" mass="32725">PEPEPAADEIINTEACDGFYQTSIYKCFSRSPLYVLQQLLVVSLKVGLEFLLPANSLGVVEYQFHELVLPSPESITPRRKQKGMNENDYKVSIINFNANNKVASWKHYRLPLLVAAAPSRRVIRIHSRSLDNRNPRAGPGGGDALEQRIQFFGKADMGGEHRISSQKKKTGVIAPKRFVQRLKKQNDAHEFLNYLLNELDDILEKEAKTDNETSSSPGKISNGPKLLQANGVHKEPTVTWVHKIFQVTISSFWLHYYTRVKLNRVPKPNQIIKYDIFFSKHLSRIKC</sequence>
<dbReference type="Gene3D" id="3.90.70.10">
    <property type="entry name" value="Cysteine proteinases"/>
    <property type="match status" value="1"/>
</dbReference>
<gene>
    <name evidence="2" type="ORF">HID58_073151</name>
</gene>
<dbReference type="Proteomes" id="UP000824890">
    <property type="component" value="Unassembled WGS sequence"/>
</dbReference>
<proteinExistence type="predicted"/>
<evidence type="ECO:0000259" key="1">
    <source>
        <dbReference type="Pfam" id="PF00443"/>
    </source>
</evidence>
<reference evidence="2 3" key="1">
    <citation type="submission" date="2021-05" db="EMBL/GenBank/DDBJ databases">
        <title>Genome Assembly of Synthetic Allotetraploid Brassica napus Reveals Homoeologous Exchanges between Subgenomes.</title>
        <authorList>
            <person name="Davis J.T."/>
        </authorList>
    </citation>
    <scope>NUCLEOTIDE SEQUENCE [LARGE SCALE GENOMIC DNA]</scope>
    <source>
        <strain evidence="3">cv. Da-Ae</strain>
        <tissue evidence="2">Seedling</tissue>
    </source>
</reference>